<accession>A0A9Q5ND05</accession>
<evidence type="ECO:0000256" key="8">
    <source>
        <dbReference type="ARBA" id="ARBA00022842"/>
    </source>
</evidence>
<evidence type="ECO:0000256" key="5">
    <source>
        <dbReference type="ARBA" id="ARBA00022723"/>
    </source>
</evidence>
<feature type="region of interest" description="Disordered" evidence="11">
    <location>
        <begin position="295"/>
        <end position="319"/>
    </location>
</feature>
<keyword evidence="7" id="KW-0378">Hydrolase</keyword>
<evidence type="ECO:0000256" key="2">
    <source>
        <dbReference type="ARBA" id="ARBA00001946"/>
    </source>
</evidence>
<dbReference type="OrthoDB" id="9975959at2759"/>
<evidence type="ECO:0000256" key="10">
    <source>
        <dbReference type="ARBA" id="ARBA00023242"/>
    </source>
</evidence>
<name>A0A9Q5ND05_SANBA</name>
<sequence length="404" mass="45433">MDLQIQPVKILNFDQASSSWIELSPADKVNESPALSSQILPPFVIATWNIWEEDRFVEYRHPYILRELFEKGLRPSLDVITLQEVTPEFFSLLLAHPTVRAEWVATDLAHQLGICPNPYGTVILIRKSLLFARGHAIAAGFHEFENTRMQRGLNFVEVCSNSSSSFSSTPSECIGASQRLTMRIGTSHFESHPEDKRKRREQFEVSAEILTSTESFFFNDSSPRASVQFEPATSTEFVPAILSGDCNICSYDELNPLLNPEPDTPAFIDAFLATRPIKEIPDRDNESPLSPFTSHPTFGVTHPNRKPFNFGSNSAKKRHTHRIPEVRRLDYIFTHGLHPASESLSRDVDHKLEAGLFGDEPVCEKSEAEDEEGRDGRVFASDHLGVWVRVLPQIPGAHRPSVAT</sequence>
<comment type="cofactor">
    <cofactor evidence="2">
        <name>Mg(2+)</name>
        <dbReference type="ChEBI" id="CHEBI:18420"/>
    </cofactor>
</comment>
<keyword evidence="10" id="KW-0539">Nucleus</keyword>
<proteinExistence type="predicted"/>
<comment type="cofactor">
    <cofactor evidence="1">
        <name>Mn(2+)</name>
        <dbReference type="ChEBI" id="CHEBI:29035"/>
    </cofactor>
</comment>
<dbReference type="GO" id="GO:0046872">
    <property type="term" value="F:metal ion binding"/>
    <property type="evidence" value="ECO:0007669"/>
    <property type="project" value="UniProtKB-KW"/>
</dbReference>
<evidence type="ECO:0008006" key="14">
    <source>
        <dbReference type="Google" id="ProtNLM"/>
    </source>
</evidence>
<evidence type="ECO:0000256" key="9">
    <source>
        <dbReference type="ARBA" id="ARBA00023204"/>
    </source>
</evidence>
<dbReference type="GO" id="GO:0070260">
    <property type="term" value="F:5'-tyrosyl-DNA phosphodiesterase activity"/>
    <property type="evidence" value="ECO:0007669"/>
    <property type="project" value="TreeGrafter"/>
</dbReference>
<reference evidence="12" key="1">
    <citation type="submission" date="2016-06" db="EMBL/GenBank/DDBJ databases">
        <title>Draft Genome sequence of the fungus Inonotus baumii.</title>
        <authorList>
            <person name="Zhu H."/>
            <person name="Lin W."/>
        </authorList>
    </citation>
    <scope>NUCLEOTIDE SEQUENCE</scope>
    <source>
        <strain evidence="12">821</strain>
    </source>
</reference>
<comment type="subcellular location">
    <subcellularLocation>
        <location evidence="3">Nucleus</location>
    </subcellularLocation>
</comment>
<dbReference type="GO" id="GO:0004518">
    <property type="term" value="F:nuclease activity"/>
    <property type="evidence" value="ECO:0007669"/>
    <property type="project" value="UniProtKB-KW"/>
</dbReference>
<evidence type="ECO:0000256" key="4">
    <source>
        <dbReference type="ARBA" id="ARBA00022722"/>
    </source>
</evidence>
<dbReference type="SUPFAM" id="SSF56219">
    <property type="entry name" value="DNase I-like"/>
    <property type="match status" value="1"/>
</dbReference>
<dbReference type="EMBL" id="LNZH02000161">
    <property type="protein sequence ID" value="OCB89239.1"/>
    <property type="molecule type" value="Genomic_DNA"/>
</dbReference>
<keyword evidence="4" id="KW-0540">Nuclease</keyword>
<keyword evidence="6" id="KW-0227">DNA damage</keyword>
<comment type="caution">
    <text evidence="12">The sequence shown here is derived from an EMBL/GenBank/DDBJ whole genome shotgun (WGS) entry which is preliminary data.</text>
</comment>
<evidence type="ECO:0000256" key="1">
    <source>
        <dbReference type="ARBA" id="ARBA00001936"/>
    </source>
</evidence>
<dbReference type="Proteomes" id="UP000757232">
    <property type="component" value="Unassembled WGS sequence"/>
</dbReference>
<evidence type="ECO:0000256" key="3">
    <source>
        <dbReference type="ARBA" id="ARBA00004123"/>
    </source>
</evidence>
<gene>
    <name evidence="12" type="ORF">A7U60_g3606</name>
</gene>
<keyword evidence="5" id="KW-0479">Metal-binding</keyword>
<dbReference type="Gene3D" id="3.60.10.10">
    <property type="entry name" value="Endonuclease/exonuclease/phosphatase"/>
    <property type="match status" value="1"/>
</dbReference>
<dbReference type="InterPro" id="IPR036691">
    <property type="entry name" value="Endo/exonu/phosph_ase_sf"/>
</dbReference>
<evidence type="ECO:0000313" key="13">
    <source>
        <dbReference type="Proteomes" id="UP000757232"/>
    </source>
</evidence>
<keyword evidence="8" id="KW-0460">Magnesium</keyword>
<dbReference type="AlphaFoldDB" id="A0A9Q5ND05"/>
<evidence type="ECO:0000256" key="11">
    <source>
        <dbReference type="SAM" id="MobiDB-lite"/>
    </source>
</evidence>
<protein>
    <recommendedName>
        <fullName evidence="14">Endonuclease/exonuclease/phosphatase domain-containing protein</fullName>
    </recommendedName>
</protein>
<evidence type="ECO:0000313" key="12">
    <source>
        <dbReference type="EMBL" id="OCB89239.1"/>
    </source>
</evidence>
<keyword evidence="9" id="KW-0234">DNA repair</keyword>
<dbReference type="InterPro" id="IPR051547">
    <property type="entry name" value="TDP2-like"/>
</dbReference>
<dbReference type="GO" id="GO:0005737">
    <property type="term" value="C:cytoplasm"/>
    <property type="evidence" value="ECO:0007669"/>
    <property type="project" value="TreeGrafter"/>
</dbReference>
<dbReference type="GO" id="GO:0005634">
    <property type="term" value="C:nucleus"/>
    <property type="evidence" value="ECO:0007669"/>
    <property type="project" value="UniProtKB-SubCell"/>
</dbReference>
<organism evidence="12 13">
    <name type="scientific">Sanghuangporus baumii</name>
    <name type="common">Phellinus baumii</name>
    <dbReference type="NCBI Taxonomy" id="108892"/>
    <lineage>
        <taxon>Eukaryota</taxon>
        <taxon>Fungi</taxon>
        <taxon>Dikarya</taxon>
        <taxon>Basidiomycota</taxon>
        <taxon>Agaricomycotina</taxon>
        <taxon>Agaricomycetes</taxon>
        <taxon>Hymenochaetales</taxon>
        <taxon>Hymenochaetaceae</taxon>
        <taxon>Sanghuangporus</taxon>
    </lineage>
</organism>
<keyword evidence="13" id="KW-1185">Reference proteome</keyword>
<dbReference type="GO" id="GO:0003697">
    <property type="term" value="F:single-stranded DNA binding"/>
    <property type="evidence" value="ECO:0007669"/>
    <property type="project" value="TreeGrafter"/>
</dbReference>
<dbReference type="PANTHER" id="PTHR15822">
    <property type="entry name" value="TRAF AND TNF RECEPTOR-ASSOCIATED PROTEIN"/>
    <property type="match status" value="1"/>
</dbReference>
<evidence type="ECO:0000256" key="6">
    <source>
        <dbReference type="ARBA" id="ARBA00022763"/>
    </source>
</evidence>
<evidence type="ECO:0000256" key="7">
    <source>
        <dbReference type="ARBA" id="ARBA00022801"/>
    </source>
</evidence>
<dbReference type="GO" id="GO:0006302">
    <property type="term" value="P:double-strand break repair"/>
    <property type="evidence" value="ECO:0007669"/>
    <property type="project" value="TreeGrafter"/>
</dbReference>
<dbReference type="PANTHER" id="PTHR15822:SF4">
    <property type="entry name" value="TYROSYL-DNA PHOSPHODIESTERASE 2"/>
    <property type="match status" value="1"/>
</dbReference>